<dbReference type="InterPro" id="IPR009057">
    <property type="entry name" value="Homeodomain-like_sf"/>
</dbReference>
<accession>A0A3S0Z9W2</accession>
<gene>
    <name evidence="6" type="ORF">EJP67_13800</name>
</gene>
<dbReference type="PANTHER" id="PTHR43280">
    <property type="entry name" value="ARAC-FAMILY TRANSCRIPTIONAL REGULATOR"/>
    <property type="match status" value="1"/>
</dbReference>
<keyword evidence="3" id="KW-0804">Transcription</keyword>
<reference evidence="6 7" key="1">
    <citation type="submission" date="2018-12" db="EMBL/GenBank/DDBJ databases">
        <title>The genome sequences of Variovorax guangxiensis DSM 27352.</title>
        <authorList>
            <person name="Gao J."/>
            <person name="Sun J."/>
        </authorList>
    </citation>
    <scope>NUCLEOTIDE SEQUENCE [LARGE SCALE GENOMIC DNA]</scope>
    <source>
        <strain evidence="6 7">DSM 27352</strain>
    </source>
</reference>
<sequence>MTPASVPHAHPHPHAKAARPLSPARRHGARGIEAAAWRKAVSPAPVRAGETGDICATVRCEPASGPAAHASATRCMHDHELHLIGAAPARLRIGSGGDEEVHSFAPGTVVLLGPRLPRSLAFEHRALPGSGSTDGLVLRFGDEPLKRGMALFPELADAGPLLARARLGVRFVGLEAGTIARLRRVEASSGLARFAEFAALLNELAQWRDYRVLSGVALAGEGLGEDARALRMCKAIDHIRDNYAEDLSLADVGAIVGMRENAFSRSFRRTTGQTFTDFVIGLRVARACRLLATTRQHVSSICYEVGFNNVSNFNRHFRRIEGMTPGEFRARQPGTAG</sequence>
<feature type="domain" description="HTH araC/xylS-type" evidence="5">
    <location>
        <begin position="233"/>
        <end position="331"/>
    </location>
</feature>
<dbReference type="Proteomes" id="UP000281118">
    <property type="component" value="Unassembled WGS sequence"/>
</dbReference>
<evidence type="ECO:0000256" key="2">
    <source>
        <dbReference type="ARBA" id="ARBA00023125"/>
    </source>
</evidence>
<protein>
    <submittedName>
        <fullName evidence="6">Helix-turn-helix domain-containing protein</fullName>
    </submittedName>
</protein>
<keyword evidence="1" id="KW-0805">Transcription regulation</keyword>
<evidence type="ECO:0000313" key="6">
    <source>
        <dbReference type="EMBL" id="RUR68131.1"/>
    </source>
</evidence>
<dbReference type="PANTHER" id="PTHR43280:SF27">
    <property type="entry name" value="TRANSCRIPTIONAL REGULATOR MTLR"/>
    <property type="match status" value="1"/>
</dbReference>
<evidence type="ECO:0000256" key="1">
    <source>
        <dbReference type="ARBA" id="ARBA00023015"/>
    </source>
</evidence>
<dbReference type="SMART" id="SM00342">
    <property type="entry name" value="HTH_ARAC"/>
    <property type="match status" value="1"/>
</dbReference>
<dbReference type="PROSITE" id="PS01124">
    <property type="entry name" value="HTH_ARAC_FAMILY_2"/>
    <property type="match status" value="1"/>
</dbReference>
<dbReference type="EMBL" id="RXFT01000005">
    <property type="protein sequence ID" value="RUR68131.1"/>
    <property type="molecule type" value="Genomic_DNA"/>
</dbReference>
<dbReference type="Gene3D" id="1.10.10.60">
    <property type="entry name" value="Homeodomain-like"/>
    <property type="match status" value="2"/>
</dbReference>
<evidence type="ECO:0000259" key="5">
    <source>
        <dbReference type="PROSITE" id="PS01124"/>
    </source>
</evidence>
<dbReference type="OrthoDB" id="9816011at2"/>
<name>A0A3S0Z9W2_9BURK</name>
<feature type="region of interest" description="Disordered" evidence="4">
    <location>
        <begin position="1"/>
        <end position="31"/>
    </location>
</feature>
<dbReference type="PROSITE" id="PS00041">
    <property type="entry name" value="HTH_ARAC_FAMILY_1"/>
    <property type="match status" value="1"/>
</dbReference>
<comment type="caution">
    <text evidence="6">The sequence shown here is derived from an EMBL/GenBank/DDBJ whole genome shotgun (WGS) entry which is preliminary data.</text>
</comment>
<dbReference type="Pfam" id="PF12833">
    <property type="entry name" value="HTH_18"/>
    <property type="match status" value="1"/>
</dbReference>
<dbReference type="GO" id="GO:0003700">
    <property type="term" value="F:DNA-binding transcription factor activity"/>
    <property type="evidence" value="ECO:0007669"/>
    <property type="project" value="InterPro"/>
</dbReference>
<dbReference type="InterPro" id="IPR018062">
    <property type="entry name" value="HTH_AraC-typ_CS"/>
</dbReference>
<evidence type="ECO:0000256" key="4">
    <source>
        <dbReference type="SAM" id="MobiDB-lite"/>
    </source>
</evidence>
<evidence type="ECO:0000313" key="7">
    <source>
        <dbReference type="Proteomes" id="UP000281118"/>
    </source>
</evidence>
<dbReference type="SUPFAM" id="SSF46689">
    <property type="entry name" value="Homeodomain-like"/>
    <property type="match status" value="2"/>
</dbReference>
<dbReference type="AlphaFoldDB" id="A0A3S0Z9W2"/>
<evidence type="ECO:0000256" key="3">
    <source>
        <dbReference type="ARBA" id="ARBA00023163"/>
    </source>
</evidence>
<dbReference type="RefSeq" id="WP_126022285.1">
    <property type="nucleotide sequence ID" value="NZ_RXFT01000005.1"/>
</dbReference>
<dbReference type="InterPro" id="IPR018060">
    <property type="entry name" value="HTH_AraC"/>
</dbReference>
<dbReference type="PRINTS" id="PR00032">
    <property type="entry name" value="HTHARAC"/>
</dbReference>
<dbReference type="GO" id="GO:0043565">
    <property type="term" value="F:sequence-specific DNA binding"/>
    <property type="evidence" value="ECO:0007669"/>
    <property type="project" value="InterPro"/>
</dbReference>
<keyword evidence="2" id="KW-0238">DNA-binding</keyword>
<proteinExistence type="predicted"/>
<dbReference type="InterPro" id="IPR020449">
    <property type="entry name" value="Tscrpt_reg_AraC-type_HTH"/>
</dbReference>
<organism evidence="6 7">
    <name type="scientific">Variovorax guangxiensis</name>
    <dbReference type="NCBI Taxonomy" id="1775474"/>
    <lineage>
        <taxon>Bacteria</taxon>
        <taxon>Pseudomonadati</taxon>
        <taxon>Pseudomonadota</taxon>
        <taxon>Betaproteobacteria</taxon>
        <taxon>Burkholderiales</taxon>
        <taxon>Comamonadaceae</taxon>
        <taxon>Variovorax</taxon>
    </lineage>
</organism>